<comment type="subcellular location">
    <subcellularLocation>
        <location evidence="1">Cytoplasm</location>
        <location evidence="1">Cytoskeleton</location>
        <location evidence="1">Flagellum axoneme</location>
    </subcellularLocation>
</comment>
<comment type="caution">
    <text evidence="11">The sequence shown here is derived from an EMBL/GenBank/DDBJ whole genome shotgun (WGS) entry which is preliminary data.</text>
</comment>
<keyword evidence="5" id="KW-0282">Flagellum</keyword>
<keyword evidence="6" id="KW-0969">Cilium</keyword>
<keyword evidence="8" id="KW-0966">Cell projection</keyword>
<feature type="region of interest" description="Disordered" evidence="10">
    <location>
        <begin position="155"/>
        <end position="189"/>
    </location>
</feature>
<evidence type="ECO:0000256" key="10">
    <source>
        <dbReference type="SAM" id="MobiDB-lite"/>
    </source>
</evidence>
<organism evidence="11 12">
    <name type="scientific">Folsomia candida</name>
    <name type="common">Springtail</name>
    <dbReference type="NCBI Taxonomy" id="158441"/>
    <lineage>
        <taxon>Eukaryota</taxon>
        <taxon>Metazoa</taxon>
        <taxon>Ecdysozoa</taxon>
        <taxon>Arthropoda</taxon>
        <taxon>Hexapoda</taxon>
        <taxon>Collembola</taxon>
        <taxon>Entomobryomorpha</taxon>
        <taxon>Isotomoidea</taxon>
        <taxon>Isotomidae</taxon>
        <taxon>Proisotominae</taxon>
        <taxon>Folsomia</taxon>
    </lineage>
</organism>
<dbReference type="EMBL" id="LNIX01000006">
    <property type="protein sequence ID" value="OXA53050.1"/>
    <property type="molecule type" value="Genomic_DNA"/>
</dbReference>
<evidence type="ECO:0000256" key="5">
    <source>
        <dbReference type="ARBA" id="ARBA00022846"/>
    </source>
</evidence>
<evidence type="ECO:0000256" key="3">
    <source>
        <dbReference type="ARBA" id="ARBA00022490"/>
    </source>
</evidence>
<keyword evidence="9" id="KW-0175">Coiled coil</keyword>
<dbReference type="InterPro" id="IPR009290">
    <property type="entry name" value="Radial_spoke_3"/>
</dbReference>
<feature type="compositionally biased region" description="Polar residues" evidence="10">
    <location>
        <begin position="553"/>
        <end position="582"/>
    </location>
</feature>
<keyword evidence="4" id="KW-0597">Phosphoprotein</keyword>
<gene>
    <name evidence="11" type="ORF">Fcan01_11957</name>
</gene>
<evidence type="ECO:0000256" key="6">
    <source>
        <dbReference type="ARBA" id="ARBA00023069"/>
    </source>
</evidence>
<evidence type="ECO:0000256" key="7">
    <source>
        <dbReference type="ARBA" id="ARBA00023212"/>
    </source>
</evidence>
<comment type="similarity">
    <text evidence="2">Belongs to the flagellar radial spoke RSP3 family.</text>
</comment>
<feature type="compositionally biased region" description="Acidic residues" evidence="10">
    <location>
        <begin position="542"/>
        <end position="552"/>
    </location>
</feature>
<dbReference type="GO" id="GO:0005929">
    <property type="term" value="C:cilium"/>
    <property type="evidence" value="ECO:0007669"/>
    <property type="project" value="TreeGrafter"/>
</dbReference>
<dbReference type="PANTHER" id="PTHR21648:SF0">
    <property type="entry name" value="RADIAL SPOKE HEAD PROTEIN 3 HOMOLOG"/>
    <property type="match status" value="1"/>
</dbReference>
<name>A0A226E6V4_FOLCA</name>
<feature type="compositionally biased region" description="Low complexity" evidence="10">
    <location>
        <begin position="156"/>
        <end position="168"/>
    </location>
</feature>
<feature type="coiled-coil region" evidence="9">
    <location>
        <begin position="344"/>
        <end position="378"/>
    </location>
</feature>
<accession>A0A226E6V4</accession>
<dbReference type="AlphaFoldDB" id="A0A226E6V4"/>
<dbReference type="Pfam" id="PF06098">
    <property type="entry name" value="Radial_spoke_3"/>
    <property type="match status" value="1"/>
</dbReference>
<feature type="region of interest" description="Disordered" evidence="10">
    <location>
        <begin position="39"/>
        <end position="62"/>
    </location>
</feature>
<feature type="region of interest" description="Disordered" evidence="10">
    <location>
        <begin position="466"/>
        <end position="590"/>
    </location>
</feature>
<evidence type="ECO:0000313" key="12">
    <source>
        <dbReference type="Proteomes" id="UP000198287"/>
    </source>
</evidence>
<dbReference type="OrthoDB" id="313308at2759"/>
<evidence type="ECO:0000313" key="11">
    <source>
        <dbReference type="EMBL" id="OXA53050.1"/>
    </source>
</evidence>
<protein>
    <submittedName>
        <fullName evidence="11">Radial spoke head protein 3</fullName>
    </submittedName>
</protein>
<evidence type="ECO:0000256" key="2">
    <source>
        <dbReference type="ARBA" id="ARBA00006737"/>
    </source>
</evidence>
<evidence type="ECO:0000256" key="9">
    <source>
        <dbReference type="SAM" id="Coils"/>
    </source>
</evidence>
<sequence length="605" mass="65862">MPANLTTSLVKFHSTPNMVVDSGGSGSSSKHVTRSMNKYLVPTNNSSGGAPSSPSSSGDYCGGNRPPFITTVTRGKFLPSKFDLMMVEKSLFTFSSRPRPVGLVTKHTCSLTGGPLKEYNVNCIPPRGAHDYYNMMYDPHIFRGRATTSTALPTPKNKLGENNGNENKPVVVNNKDNGTSAEPKARRKRTTTTLYTVNGNGTGGGGNNRYKITTRVTTRTSKGLMKLAGCSQHTHVQTEQFLQDLTGDASPDERDAVVQTDSIQDLKCTTSSSNRAKKGGSKNGVLPALVKNGVDASTQVLPGELFSFDEEVQPLVEALVGKILQQSMLETMEEEEIAALQEQQNKFLEKRKHEEKLLKQLQEEQRKISEEKEKLKLQLNGGTVYDSGEGTSATIQHPQELLSIQDRVILDQAIRSASRNQPNVPTSYLIELLPSVLNSLRQEGYLSEVGDGDIFSNFIPMWQSSSKAESEAGEPFRTGDNSGSASADPEDVIKPNNSTASPRPDDDNYDDSSVGNDNSVSDDRGRENYSTLTNVTHTTTNPEEEEEEEDLDQTNITTPDSVQDQQTNSRADVVSSPSSETHPASIVTKIPSFERTDANVTAIEG</sequence>
<keyword evidence="12" id="KW-1185">Reference proteome</keyword>
<reference evidence="11 12" key="1">
    <citation type="submission" date="2015-12" db="EMBL/GenBank/DDBJ databases">
        <title>The genome of Folsomia candida.</title>
        <authorList>
            <person name="Faddeeva A."/>
            <person name="Derks M.F."/>
            <person name="Anvar Y."/>
            <person name="Smit S."/>
            <person name="Van Straalen N."/>
            <person name="Roelofs D."/>
        </authorList>
    </citation>
    <scope>NUCLEOTIDE SEQUENCE [LARGE SCALE GENOMIC DNA]</scope>
    <source>
        <strain evidence="11 12">VU population</strain>
        <tissue evidence="11">Whole body</tissue>
    </source>
</reference>
<dbReference type="PANTHER" id="PTHR21648">
    <property type="entry name" value="FLAGELLAR RADIAL SPOKE PROTEIN 3"/>
    <property type="match status" value="1"/>
</dbReference>
<dbReference type="CDD" id="cd22265">
    <property type="entry name" value="UDM1_RNF168"/>
    <property type="match status" value="1"/>
</dbReference>
<proteinExistence type="inferred from homology"/>
<dbReference type="STRING" id="158441.A0A226E6V4"/>
<evidence type="ECO:0000256" key="1">
    <source>
        <dbReference type="ARBA" id="ARBA00004611"/>
    </source>
</evidence>
<feature type="compositionally biased region" description="Low complexity" evidence="10">
    <location>
        <begin position="531"/>
        <end position="540"/>
    </location>
</feature>
<keyword evidence="3" id="KW-0963">Cytoplasm</keyword>
<evidence type="ECO:0000256" key="8">
    <source>
        <dbReference type="ARBA" id="ARBA00023273"/>
    </source>
</evidence>
<feature type="compositionally biased region" description="Low complexity" evidence="10">
    <location>
        <begin position="46"/>
        <end position="58"/>
    </location>
</feature>
<keyword evidence="7" id="KW-0206">Cytoskeleton</keyword>
<evidence type="ECO:0000256" key="4">
    <source>
        <dbReference type="ARBA" id="ARBA00022553"/>
    </source>
</evidence>
<dbReference type="Proteomes" id="UP000198287">
    <property type="component" value="Unassembled WGS sequence"/>
</dbReference>